<accession>A0A1U7ZDX2</accession>
<dbReference type="AlphaFoldDB" id="A0A1U7ZDX2"/>
<dbReference type="OrthoDB" id="1928179at2759"/>
<dbReference type="GeneID" id="104592070"/>
<protein>
    <submittedName>
        <fullName evidence="3">Uncharacterized protein LOC104592070 isoform X1</fullName>
    </submittedName>
</protein>
<dbReference type="Proteomes" id="UP000189703">
    <property type="component" value="Unplaced"/>
</dbReference>
<dbReference type="OMA" id="HGFNDEN"/>
<gene>
    <name evidence="3" type="primary">LOC104592070</name>
</gene>
<feature type="compositionally biased region" description="Polar residues" evidence="1">
    <location>
        <begin position="264"/>
        <end position="282"/>
    </location>
</feature>
<reference evidence="3" key="1">
    <citation type="submission" date="2025-08" db="UniProtKB">
        <authorList>
            <consortium name="RefSeq"/>
        </authorList>
    </citation>
    <scope>IDENTIFICATION</scope>
</reference>
<feature type="compositionally biased region" description="Polar residues" evidence="1">
    <location>
        <begin position="328"/>
        <end position="337"/>
    </location>
</feature>
<evidence type="ECO:0000256" key="1">
    <source>
        <dbReference type="SAM" id="MobiDB-lite"/>
    </source>
</evidence>
<feature type="region of interest" description="Disordered" evidence="1">
    <location>
        <begin position="92"/>
        <end position="197"/>
    </location>
</feature>
<feature type="compositionally biased region" description="Basic and acidic residues" evidence="1">
    <location>
        <begin position="123"/>
        <end position="142"/>
    </location>
</feature>
<dbReference type="RefSeq" id="XP_010249527.1">
    <property type="nucleotide sequence ID" value="XM_010251225.2"/>
</dbReference>
<dbReference type="PANTHER" id="PTHR33700:SF26">
    <property type="entry name" value="METHYLTRANSFERASE"/>
    <property type="match status" value="1"/>
</dbReference>
<dbReference type="PANTHER" id="PTHR33700">
    <property type="entry name" value="MYB-LIKE PROTEIN X"/>
    <property type="match status" value="1"/>
</dbReference>
<organism evidence="2 3">
    <name type="scientific">Nelumbo nucifera</name>
    <name type="common">Sacred lotus</name>
    <dbReference type="NCBI Taxonomy" id="4432"/>
    <lineage>
        <taxon>Eukaryota</taxon>
        <taxon>Viridiplantae</taxon>
        <taxon>Streptophyta</taxon>
        <taxon>Embryophyta</taxon>
        <taxon>Tracheophyta</taxon>
        <taxon>Spermatophyta</taxon>
        <taxon>Magnoliopsida</taxon>
        <taxon>Proteales</taxon>
        <taxon>Nelumbonaceae</taxon>
        <taxon>Nelumbo</taxon>
    </lineage>
</organism>
<proteinExistence type="predicted"/>
<dbReference type="eggNOG" id="ENOG502SB6G">
    <property type="taxonomic scope" value="Eukaryota"/>
</dbReference>
<evidence type="ECO:0000313" key="3">
    <source>
        <dbReference type="RefSeq" id="XP_010249527.1"/>
    </source>
</evidence>
<dbReference type="STRING" id="4432.A0A1U7ZDX2"/>
<feature type="region of interest" description="Disordered" evidence="1">
    <location>
        <begin position="259"/>
        <end position="337"/>
    </location>
</feature>
<sequence>MIGLETEKNKRRLRALLPSIMFYQSSVRNQRPKGLKFKHALQSALLLAVCIWLLHQIKHSHDKSKEFDEAVQKKLSSEHDSVILGRKGNAGYSERVGTVSTDGNLIGEDDKKADGGDGDDELDRSTEEKAEEESLQKGREDSQGSFTTPEKRREDDQKNPEAQYNKDLMNNEEDGHDVQVKDVDEGVGSGEDSEEHNERIHGVHGFDDENGIPPDGHELVVVDAIANEETSNENATSLDEETILSSDNYNIVAKNPDPIAEGFRNSSQINEQNSIEMPTTKNMVVESEAFRSQEANGTAEGIVSEDSNSFPPQQEKEEVTDSKILLPQSETEAMSQE</sequence>
<evidence type="ECO:0000313" key="2">
    <source>
        <dbReference type="Proteomes" id="UP000189703"/>
    </source>
</evidence>
<feature type="compositionally biased region" description="Basic and acidic residues" evidence="1">
    <location>
        <begin position="149"/>
        <end position="159"/>
    </location>
</feature>
<dbReference type="KEGG" id="nnu:104592070"/>
<keyword evidence="2" id="KW-1185">Reference proteome</keyword>
<name>A0A1U7ZDX2_NELNU</name>